<dbReference type="CDD" id="cd00118">
    <property type="entry name" value="LysM"/>
    <property type="match status" value="1"/>
</dbReference>
<dbReference type="STRING" id="521003.COLINT_02363"/>
<dbReference type="Gene3D" id="3.10.350.10">
    <property type="entry name" value="LysM domain"/>
    <property type="match status" value="1"/>
</dbReference>
<dbReference type="AlphaFoldDB" id="C4F8J2"/>
<dbReference type="CAZy" id="GH25">
    <property type="family name" value="Glycoside Hydrolase Family 25"/>
</dbReference>
<dbReference type="SUPFAM" id="SSF54106">
    <property type="entry name" value="LysM domain"/>
    <property type="match status" value="1"/>
</dbReference>
<feature type="region of interest" description="Disordered" evidence="4">
    <location>
        <begin position="198"/>
        <end position="223"/>
    </location>
</feature>
<dbReference type="HOGENOM" id="CLU_044973_1_1_11"/>
<evidence type="ECO:0000313" key="6">
    <source>
        <dbReference type="EMBL" id="EEP44864.1"/>
    </source>
</evidence>
<keyword evidence="2 6" id="KW-0378">Hydrolase</keyword>
<dbReference type="InterPro" id="IPR036779">
    <property type="entry name" value="LysM_dom_sf"/>
</dbReference>
<dbReference type="Pfam" id="PF01476">
    <property type="entry name" value="LysM"/>
    <property type="match status" value="1"/>
</dbReference>
<gene>
    <name evidence="6" type="ORF">COLINT_02363</name>
</gene>
<name>C4F8J2_9ACTN</name>
<dbReference type="InterPro" id="IPR002053">
    <property type="entry name" value="Glyco_hydro_25"/>
</dbReference>
<dbReference type="RefSeq" id="WP_006722607.1">
    <property type="nucleotide sequence ID" value="NZ_GG692710.1"/>
</dbReference>
<dbReference type="InterPro" id="IPR017853">
    <property type="entry name" value="GH"/>
</dbReference>
<evidence type="ECO:0000256" key="2">
    <source>
        <dbReference type="ARBA" id="ARBA00022801"/>
    </source>
</evidence>
<dbReference type="PANTHER" id="PTHR34135:SF2">
    <property type="entry name" value="LYSOZYME"/>
    <property type="match status" value="1"/>
</dbReference>
<dbReference type="eggNOG" id="COG3757">
    <property type="taxonomic scope" value="Bacteria"/>
</dbReference>
<evidence type="ECO:0000256" key="3">
    <source>
        <dbReference type="ARBA" id="ARBA00023295"/>
    </source>
</evidence>
<dbReference type="SMART" id="SM01095">
    <property type="entry name" value="Cpl-7"/>
    <property type="match status" value="2"/>
</dbReference>
<comment type="similarity">
    <text evidence="1">Belongs to the glycosyl hydrolase 25 family.</text>
</comment>
<dbReference type="GO" id="GO:0016998">
    <property type="term" value="P:cell wall macromolecule catabolic process"/>
    <property type="evidence" value="ECO:0007669"/>
    <property type="project" value="InterPro"/>
</dbReference>
<reference evidence="6 7" key="1">
    <citation type="submission" date="2009-04" db="EMBL/GenBank/DDBJ databases">
        <authorList>
            <person name="Weinstock G."/>
            <person name="Sodergren E."/>
            <person name="Clifton S."/>
            <person name="Fulton L."/>
            <person name="Fulton B."/>
            <person name="Courtney L."/>
            <person name="Fronick C."/>
            <person name="Harrison M."/>
            <person name="Strong C."/>
            <person name="Farmer C."/>
            <person name="Delahaunty K."/>
            <person name="Markovic C."/>
            <person name="Hall O."/>
            <person name="Minx P."/>
            <person name="Tomlinson C."/>
            <person name="Mitreva M."/>
            <person name="Nelson J."/>
            <person name="Hou S."/>
            <person name="Wollam A."/>
            <person name="Pepin K.H."/>
            <person name="Johnson M."/>
            <person name="Bhonagiri V."/>
            <person name="Nash W.E."/>
            <person name="Warren W."/>
            <person name="Chinwalla A."/>
            <person name="Mardis E.R."/>
            <person name="Wilson R.K."/>
        </authorList>
    </citation>
    <scope>NUCLEOTIDE SEQUENCE [LARGE SCALE GENOMIC DNA]</scope>
    <source>
        <strain evidence="6 7">DSM 13280</strain>
    </source>
</reference>
<dbReference type="GO" id="GO:0009253">
    <property type="term" value="P:peptidoglycan catabolic process"/>
    <property type="evidence" value="ECO:0007669"/>
    <property type="project" value="InterPro"/>
</dbReference>
<evidence type="ECO:0000313" key="7">
    <source>
        <dbReference type="Proteomes" id="UP000003295"/>
    </source>
</evidence>
<dbReference type="SUPFAM" id="SSF51445">
    <property type="entry name" value="(Trans)glycosidases"/>
    <property type="match status" value="1"/>
</dbReference>
<dbReference type="PROSITE" id="PS51782">
    <property type="entry name" value="LYSM"/>
    <property type="match status" value="1"/>
</dbReference>
<dbReference type="Pfam" id="PF01183">
    <property type="entry name" value="Glyco_hydro_25"/>
    <property type="match status" value="1"/>
</dbReference>
<dbReference type="EMBL" id="ABXH02000005">
    <property type="protein sequence ID" value="EEP44864.1"/>
    <property type="molecule type" value="Genomic_DNA"/>
</dbReference>
<dbReference type="GO" id="GO:0016052">
    <property type="term" value="P:carbohydrate catabolic process"/>
    <property type="evidence" value="ECO:0007669"/>
    <property type="project" value="TreeGrafter"/>
</dbReference>
<accession>C4F8J2</accession>
<dbReference type="PROSITE" id="PS51904">
    <property type="entry name" value="GLYCOSYL_HYDROL_F25_2"/>
    <property type="match status" value="1"/>
</dbReference>
<protein>
    <submittedName>
        <fullName evidence="6">Glycosyl hydrolase family 25</fullName>
    </submittedName>
</protein>
<evidence type="ECO:0000259" key="5">
    <source>
        <dbReference type="PROSITE" id="PS51782"/>
    </source>
</evidence>
<dbReference type="Pfam" id="PF08230">
    <property type="entry name" value="CW_7"/>
    <property type="match status" value="1"/>
</dbReference>
<dbReference type="InterPro" id="IPR018077">
    <property type="entry name" value="Glyco_hydro_fam25_subgr"/>
</dbReference>
<dbReference type="GO" id="GO:0003796">
    <property type="term" value="F:lysozyme activity"/>
    <property type="evidence" value="ECO:0007669"/>
    <property type="project" value="InterPro"/>
</dbReference>
<dbReference type="eggNOG" id="COG1388">
    <property type="taxonomic scope" value="Bacteria"/>
</dbReference>
<dbReference type="InterPro" id="IPR018392">
    <property type="entry name" value="LysM"/>
</dbReference>
<evidence type="ECO:0000256" key="1">
    <source>
        <dbReference type="ARBA" id="ARBA00010646"/>
    </source>
</evidence>
<sequence length="349" mass="38220">MAMNGIDISNWQKGIDLAAVPCDFVIAKATQGTGYTSPDCVRQVEQAMSLGKKVGVYHYIGGQGAVSEMDFFIDSIKNWVGKAMLVLDWEQGENSAWGNLGYLEQCIKRVIERAGIPPVVYSSASVFPWDLCKKHNCGAWVAQYADNNATGYQDSPWNEGKYGCMMRQYSSHGRLPGYGGNLDLNKFYGDAAAWDRYANPKGSAQPAPQPQPTPHPTAPQGSTLDLVDRVMRGEFGDGEARRAALGTRYDEVQNFINHIDQASVDTLVAEVKTGRYGNNPIRERVLGSRYKAVQDKINGVSQLARVYIVKSGDTLSGIAAKLGTTYQALAKKNGISNPNRIYAGQKIKY</sequence>
<dbReference type="Proteomes" id="UP000003295">
    <property type="component" value="Unassembled WGS sequence"/>
</dbReference>
<dbReference type="InterPro" id="IPR013168">
    <property type="entry name" value="Cpl_7_lyso_C"/>
</dbReference>
<dbReference type="PANTHER" id="PTHR34135">
    <property type="entry name" value="LYSOZYME"/>
    <property type="match status" value="1"/>
</dbReference>
<comment type="caution">
    <text evidence="6">The sequence shown here is derived from an EMBL/GenBank/DDBJ whole genome shotgun (WGS) entry which is preliminary data.</text>
</comment>
<dbReference type="CAZy" id="CBM50">
    <property type="family name" value="Carbohydrate-Binding Module Family 50"/>
</dbReference>
<dbReference type="SMART" id="SM00641">
    <property type="entry name" value="Glyco_25"/>
    <property type="match status" value="1"/>
</dbReference>
<dbReference type="SMART" id="SM00257">
    <property type="entry name" value="LysM"/>
    <property type="match status" value="1"/>
</dbReference>
<feature type="compositionally biased region" description="Pro residues" evidence="4">
    <location>
        <begin position="207"/>
        <end position="217"/>
    </location>
</feature>
<dbReference type="Gene3D" id="3.20.20.80">
    <property type="entry name" value="Glycosidases"/>
    <property type="match status" value="1"/>
</dbReference>
<evidence type="ECO:0000256" key="4">
    <source>
        <dbReference type="SAM" id="MobiDB-lite"/>
    </source>
</evidence>
<proteinExistence type="inferred from homology"/>
<keyword evidence="3" id="KW-0326">Glycosidase</keyword>
<feature type="domain" description="LysM" evidence="5">
    <location>
        <begin position="305"/>
        <end position="349"/>
    </location>
</feature>
<organism evidence="6 7">
    <name type="scientific">Collinsella intestinalis DSM 13280</name>
    <dbReference type="NCBI Taxonomy" id="521003"/>
    <lineage>
        <taxon>Bacteria</taxon>
        <taxon>Bacillati</taxon>
        <taxon>Actinomycetota</taxon>
        <taxon>Coriobacteriia</taxon>
        <taxon>Coriobacteriales</taxon>
        <taxon>Coriobacteriaceae</taxon>
        <taxon>Collinsella</taxon>
    </lineage>
</organism>